<organism evidence="2">
    <name type="scientific">marine sediment metagenome</name>
    <dbReference type="NCBI Taxonomy" id="412755"/>
    <lineage>
        <taxon>unclassified sequences</taxon>
        <taxon>metagenomes</taxon>
        <taxon>ecological metagenomes</taxon>
    </lineage>
</organism>
<feature type="transmembrane region" description="Helical" evidence="1">
    <location>
        <begin position="35"/>
        <end position="62"/>
    </location>
</feature>
<accession>A0A0F9FBC8</accession>
<keyword evidence="1" id="KW-1133">Transmembrane helix</keyword>
<gene>
    <name evidence="2" type="ORF">LCGC14_1972290</name>
</gene>
<sequence>MKKKLRTCLTFIFAFTYFTTFILMLFIASNVFPGFISGAISIIASAMLVILAIGMFSVYGILEYIGSFHVRRFIKKFSKENREKLKPKKIFKINDIVEMKLISGETYIYIKGKEFKQCKFLLLNIPIEEVEDYDEYESIDDIAEELDHSLEMGPYYNNIKKIDPETEFWGHCSNLQAFFENGLNTNILHSNIAFPLLKELCEVGYKPAYLKFREEIVRRFNAGNESVKVFLFLEEYLTYLNKEELECLDGYDEFKSKYGKAEMWSLGRDE</sequence>
<evidence type="ECO:0000256" key="1">
    <source>
        <dbReference type="SAM" id="Phobius"/>
    </source>
</evidence>
<keyword evidence="1" id="KW-0812">Transmembrane</keyword>
<feature type="transmembrane region" description="Helical" evidence="1">
    <location>
        <begin position="7"/>
        <end position="29"/>
    </location>
</feature>
<dbReference type="AlphaFoldDB" id="A0A0F9FBC8"/>
<comment type="caution">
    <text evidence="2">The sequence shown here is derived from an EMBL/GenBank/DDBJ whole genome shotgun (WGS) entry which is preliminary data.</text>
</comment>
<protein>
    <submittedName>
        <fullName evidence="2">Uncharacterized protein</fullName>
    </submittedName>
</protein>
<keyword evidence="1" id="KW-0472">Membrane</keyword>
<reference evidence="2" key="1">
    <citation type="journal article" date="2015" name="Nature">
        <title>Complex archaea that bridge the gap between prokaryotes and eukaryotes.</title>
        <authorList>
            <person name="Spang A."/>
            <person name="Saw J.H."/>
            <person name="Jorgensen S.L."/>
            <person name="Zaremba-Niedzwiedzka K."/>
            <person name="Martijn J."/>
            <person name="Lind A.E."/>
            <person name="van Eijk R."/>
            <person name="Schleper C."/>
            <person name="Guy L."/>
            <person name="Ettema T.J."/>
        </authorList>
    </citation>
    <scope>NUCLEOTIDE SEQUENCE</scope>
</reference>
<evidence type="ECO:0000313" key="2">
    <source>
        <dbReference type="EMBL" id="KKL83679.1"/>
    </source>
</evidence>
<dbReference type="EMBL" id="LAZR01021915">
    <property type="protein sequence ID" value="KKL83679.1"/>
    <property type="molecule type" value="Genomic_DNA"/>
</dbReference>
<proteinExistence type="predicted"/>
<name>A0A0F9FBC8_9ZZZZ</name>